<comment type="similarity">
    <text evidence="1">Belongs to the NATD1 family.</text>
</comment>
<accession>A0A9Q0RMI3</accession>
<feature type="domain" description="N-acetyltransferase" evidence="5">
    <location>
        <begin position="379"/>
        <end position="461"/>
    </location>
</feature>
<reference evidence="6" key="1">
    <citation type="submission" date="2022-12" db="EMBL/GenBank/DDBJ databases">
        <title>Genome assemblies of Blomia tropicalis.</title>
        <authorList>
            <person name="Cui Y."/>
        </authorList>
    </citation>
    <scope>NUCLEOTIDE SEQUENCE</scope>
    <source>
        <tissue evidence="6">Adult mites</tissue>
    </source>
</reference>
<gene>
    <name evidence="6" type="ORF">RDWZM_007235</name>
</gene>
<evidence type="ECO:0000256" key="4">
    <source>
        <dbReference type="SAM" id="MobiDB-lite"/>
    </source>
</evidence>
<dbReference type="PROSITE" id="PS51729">
    <property type="entry name" value="GNAT_YJDJ"/>
    <property type="match status" value="1"/>
</dbReference>
<dbReference type="InterPro" id="IPR031165">
    <property type="entry name" value="GNAT_YJDJ"/>
</dbReference>
<evidence type="ECO:0000256" key="2">
    <source>
        <dbReference type="ARBA" id="ARBA00020243"/>
    </source>
</evidence>
<organism evidence="6 7">
    <name type="scientific">Blomia tropicalis</name>
    <name type="common">Mite</name>
    <dbReference type="NCBI Taxonomy" id="40697"/>
    <lineage>
        <taxon>Eukaryota</taxon>
        <taxon>Metazoa</taxon>
        <taxon>Ecdysozoa</taxon>
        <taxon>Arthropoda</taxon>
        <taxon>Chelicerata</taxon>
        <taxon>Arachnida</taxon>
        <taxon>Acari</taxon>
        <taxon>Acariformes</taxon>
        <taxon>Sarcoptiformes</taxon>
        <taxon>Astigmata</taxon>
        <taxon>Glycyphagoidea</taxon>
        <taxon>Echimyopodidae</taxon>
        <taxon>Blomia</taxon>
    </lineage>
</organism>
<dbReference type="EMBL" id="JAPWDV010000002">
    <property type="protein sequence ID" value="KAJ6221423.1"/>
    <property type="molecule type" value="Genomic_DNA"/>
</dbReference>
<dbReference type="InterPro" id="IPR016181">
    <property type="entry name" value="Acyl_CoA_acyltransferase"/>
</dbReference>
<sequence length="461" mass="53178">MSSSSDSQSFDSSQVPLRPQENDAERLFDNIITDDIHRHDDCDENHIKVKKPLVTYARKRRPFKNVVNNIFKTHHDVCEISDDTDSDDGDNKEKDADYNVSRLHEEPVIDPIDDILTKLPQRLSTRNRRDRNRKPISLTTTIEEVDEEVDENDQPNASFNSIGYGECLLSPLPKLRTSNRLRLQSIGNLNSNISDVNGSFYYLQDLVIDNKKIMANLSFIILTIVCLKIVEGKLSENAQDLVLNDLKMTPEDEVLLESGTYELDGTYEDSHGWRFLKEEVDSAFAKDPIRWRPSVIRYWLYLCYSFDGCNPIELKFCFRIYAIKKLTFAQLIKVKLKRVRMLRQTAKFIPSPVKTRSQIANIVVRGLSTNSSSEQFIVKHDSKNNKFMIQLDPDNSAFIDYEQLNNNEVLLYHTEVPKIYGGKGIGQLLANEAFNHFDKSGQKMVITCTYLQKLYSNRKEN</sequence>
<dbReference type="Pfam" id="PF14542">
    <property type="entry name" value="Acetyltransf_CG"/>
    <property type="match status" value="1"/>
</dbReference>
<dbReference type="PANTHER" id="PTHR31435">
    <property type="entry name" value="PROTEIN NATD1"/>
    <property type="match status" value="1"/>
</dbReference>
<dbReference type="SUPFAM" id="SSF55729">
    <property type="entry name" value="Acyl-CoA N-acyltransferases (Nat)"/>
    <property type="match status" value="1"/>
</dbReference>
<feature type="compositionally biased region" description="Low complexity" evidence="4">
    <location>
        <begin position="1"/>
        <end position="14"/>
    </location>
</feature>
<protein>
    <recommendedName>
        <fullName evidence="2">Protein NATD1</fullName>
    </recommendedName>
    <alternativeName>
        <fullName evidence="3">N-acetyltransferase domain-containing protein 1</fullName>
    </alternativeName>
</protein>
<dbReference type="Gene3D" id="3.40.630.30">
    <property type="match status" value="1"/>
</dbReference>
<name>A0A9Q0RMI3_BLOTA</name>
<evidence type="ECO:0000256" key="3">
    <source>
        <dbReference type="ARBA" id="ARBA00031876"/>
    </source>
</evidence>
<dbReference type="InterPro" id="IPR045057">
    <property type="entry name" value="Gcn5-rel_NAT"/>
</dbReference>
<dbReference type="PANTHER" id="PTHR31435:SF9">
    <property type="entry name" value="PROTEIN NATD1"/>
    <property type="match status" value="1"/>
</dbReference>
<evidence type="ECO:0000259" key="5">
    <source>
        <dbReference type="PROSITE" id="PS51729"/>
    </source>
</evidence>
<proteinExistence type="inferred from homology"/>
<feature type="region of interest" description="Disordered" evidence="4">
    <location>
        <begin position="1"/>
        <end position="23"/>
    </location>
</feature>
<dbReference type="AlphaFoldDB" id="A0A9Q0RMI3"/>
<evidence type="ECO:0000256" key="1">
    <source>
        <dbReference type="ARBA" id="ARBA00006233"/>
    </source>
</evidence>
<comment type="caution">
    <text evidence="6">The sequence shown here is derived from an EMBL/GenBank/DDBJ whole genome shotgun (WGS) entry which is preliminary data.</text>
</comment>
<evidence type="ECO:0000313" key="7">
    <source>
        <dbReference type="Proteomes" id="UP001142055"/>
    </source>
</evidence>
<evidence type="ECO:0000313" key="6">
    <source>
        <dbReference type="EMBL" id="KAJ6221423.1"/>
    </source>
</evidence>
<dbReference type="Proteomes" id="UP001142055">
    <property type="component" value="Chromosome 2"/>
</dbReference>
<keyword evidence="7" id="KW-1185">Reference proteome</keyword>